<dbReference type="AlphaFoldDB" id="A0A183UQ29"/>
<accession>A0A183UQ29</accession>
<dbReference type="Proteomes" id="UP000050794">
    <property type="component" value="Unassembled WGS sequence"/>
</dbReference>
<protein>
    <submittedName>
        <fullName evidence="3">Glyco_hydro_38N domain-containing protein</fullName>
    </submittedName>
</protein>
<dbReference type="EMBL" id="UYWY01020552">
    <property type="protein sequence ID" value="VDM41920.1"/>
    <property type="molecule type" value="Genomic_DNA"/>
</dbReference>
<reference evidence="1 2" key="2">
    <citation type="submission" date="2018-11" db="EMBL/GenBank/DDBJ databases">
        <authorList>
            <consortium name="Pathogen Informatics"/>
        </authorList>
    </citation>
    <scope>NUCLEOTIDE SEQUENCE [LARGE SCALE GENOMIC DNA]</scope>
</reference>
<proteinExistence type="predicted"/>
<keyword evidence="2" id="KW-1185">Reference proteome</keyword>
<evidence type="ECO:0000313" key="3">
    <source>
        <dbReference type="WBParaSite" id="TCNE_0001059901-mRNA-1"/>
    </source>
</evidence>
<dbReference type="InterPro" id="IPR036691">
    <property type="entry name" value="Endo/exonu/phosph_ase_sf"/>
</dbReference>
<dbReference type="WBParaSite" id="TCNE_0001059901-mRNA-1">
    <property type="protein sequence ID" value="TCNE_0001059901-mRNA-1"/>
    <property type="gene ID" value="TCNE_0001059901"/>
</dbReference>
<gene>
    <name evidence="1" type="ORF">TCNE_LOCUS10599</name>
</gene>
<evidence type="ECO:0000313" key="2">
    <source>
        <dbReference type="Proteomes" id="UP000050794"/>
    </source>
</evidence>
<name>A0A183UQ29_TOXCA</name>
<dbReference type="Gene3D" id="3.60.10.10">
    <property type="entry name" value="Endonuclease/exonuclease/phosphatase"/>
    <property type="match status" value="1"/>
</dbReference>
<evidence type="ECO:0000313" key="1">
    <source>
        <dbReference type="EMBL" id="VDM41920.1"/>
    </source>
</evidence>
<organism evidence="2 3">
    <name type="scientific">Toxocara canis</name>
    <name type="common">Canine roundworm</name>
    <dbReference type="NCBI Taxonomy" id="6265"/>
    <lineage>
        <taxon>Eukaryota</taxon>
        <taxon>Metazoa</taxon>
        <taxon>Ecdysozoa</taxon>
        <taxon>Nematoda</taxon>
        <taxon>Chromadorea</taxon>
        <taxon>Rhabditida</taxon>
        <taxon>Spirurina</taxon>
        <taxon>Ascaridomorpha</taxon>
        <taxon>Ascaridoidea</taxon>
        <taxon>Toxocaridae</taxon>
        <taxon>Toxocara</taxon>
    </lineage>
</organism>
<sequence length="72" mass="8247">MAMSPNENVVGNPLVVCTAHIHWDPEFCDVKLVQCMMLVQEIGNLLEEHCDRAPQWQSRQTAEEQLRKLQSA</sequence>
<reference evidence="3" key="1">
    <citation type="submission" date="2016-06" db="UniProtKB">
        <authorList>
            <consortium name="WormBaseParasite"/>
        </authorList>
    </citation>
    <scope>IDENTIFICATION</scope>
</reference>